<dbReference type="Gene3D" id="1.10.290.10">
    <property type="entry name" value="Topoisomerase I, domain 4"/>
    <property type="match status" value="1"/>
</dbReference>
<dbReference type="PANTHER" id="PTHR42785">
    <property type="entry name" value="DNA TOPOISOMERASE, TYPE IA, CORE"/>
    <property type="match status" value="1"/>
</dbReference>
<dbReference type="AlphaFoldDB" id="T1DGF5"/>
<name>T1DGF5_9ZZZZ</name>
<evidence type="ECO:0000313" key="2">
    <source>
        <dbReference type="EMBL" id="EQD80404.1"/>
    </source>
</evidence>
<comment type="caution">
    <text evidence="2">The sequence shown here is derived from an EMBL/GenBank/DDBJ whole genome shotgun (WGS) entry which is preliminary data.</text>
</comment>
<dbReference type="InterPro" id="IPR023406">
    <property type="entry name" value="Topo_IA_AS"/>
</dbReference>
<dbReference type="GO" id="GO:0003917">
    <property type="term" value="F:DNA topoisomerase type I (single strand cut, ATP-independent) activity"/>
    <property type="evidence" value="ECO:0007669"/>
    <property type="project" value="InterPro"/>
</dbReference>
<keyword evidence="2" id="KW-0413">Isomerase</keyword>
<dbReference type="EC" id="5.99.1.3" evidence="2"/>
<proteinExistence type="predicted"/>
<reference evidence="2" key="1">
    <citation type="submission" date="2013-08" db="EMBL/GenBank/DDBJ databases">
        <authorList>
            <person name="Mendez C."/>
            <person name="Richter M."/>
            <person name="Ferrer M."/>
            <person name="Sanchez J."/>
        </authorList>
    </citation>
    <scope>NUCLEOTIDE SEQUENCE</scope>
</reference>
<dbReference type="InterPro" id="IPR000380">
    <property type="entry name" value="Topo_IA"/>
</dbReference>
<dbReference type="PANTHER" id="PTHR42785:SF1">
    <property type="entry name" value="DNA TOPOISOMERASE"/>
    <property type="match status" value="1"/>
</dbReference>
<dbReference type="GO" id="GO:0006265">
    <property type="term" value="P:DNA topological change"/>
    <property type="evidence" value="ECO:0007669"/>
    <property type="project" value="InterPro"/>
</dbReference>
<dbReference type="EMBL" id="AUZX01000703">
    <property type="protein sequence ID" value="EQD80404.1"/>
    <property type="molecule type" value="Genomic_DNA"/>
</dbReference>
<dbReference type="InterPro" id="IPR023405">
    <property type="entry name" value="Topo_IA_core_domain"/>
</dbReference>
<dbReference type="PROSITE" id="PS52039">
    <property type="entry name" value="TOPO_IA_2"/>
    <property type="match status" value="1"/>
</dbReference>
<evidence type="ECO:0000259" key="1">
    <source>
        <dbReference type="PROSITE" id="PS52039"/>
    </source>
</evidence>
<dbReference type="Pfam" id="PF01131">
    <property type="entry name" value="Topoisom_bac"/>
    <property type="match status" value="1"/>
</dbReference>
<feature type="non-terminal residue" evidence="2">
    <location>
        <position position="74"/>
    </location>
</feature>
<organism evidence="2">
    <name type="scientific">mine drainage metagenome</name>
    <dbReference type="NCBI Taxonomy" id="410659"/>
    <lineage>
        <taxon>unclassified sequences</taxon>
        <taxon>metagenomes</taxon>
        <taxon>ecological metagenomes</taxon>
    </lineage>
</organism>
<dbReference type="GO" id="GO:0003677">
    <property type="term" value="F:DNA binding"/>
    <property type="evidence" value="ECO:0007669"/>
    <property type="project" value="InterPro"/>
</dbReference>
<dbReference type="PROSITE" id="PS00396">
    <property type="entry name" value="TOPO_IA_1"/>
    <property type="match status" value="1"/>
</dbReference>
<protein>
    <submittedName>
        <fullName evidence="2">DNA topoisomerase, type IA, central domain protein</fullName>
        <ecNumber evidence="2">5.99.1.3</ecNumber>
    </submittedName>
</protein>
<gene>
    <name evidence="2" type="ORF">B1A_00925</name>
</gene>
<dbReference type="SUPFAM" id="SSF56712">
    <property type="entry name" value="Prokaryotic type I DNA topoisomerase"/>
    <property type="match status" value="1"/>
</dbReference>
<accession>T1DGF5</accession>
<reference evidence="2" key="2">
    <citation type="journal article" date="2014" name="ISME J.">
        <title>Microbial stratification in low pH oxic and suboxic macroscopic growths along an acid mine drainage.</title>
        <authorList>
            <person name="Mendez-Garcia C."/>
            <person name="Mesa V."/>
            <person name="Sprenger R.R."/>
            <person name="Richter M."/>
            <person name="Diez M.S."/>
            <person name="Solano J."/>
            <person name="Bargiela R."/>
            <person name="Golyshina O.V."/>
            <person name="Manteca A."/>
            <person name="Ramos J.L."/>
            <person name="Gallego J.R."/>
            <person name="Llorente I."/>
            <person name="Martins Dos Santos V.A."/>
            <person name="Jensen O.N."/>
            <person name="Pelaez A.I."/>
            <person name="Sanchez J."/>
            <person name="Ferrer M."/>
        </authorList>
    </citation>
    <scope>NUCLEOTIDE SEQUENCE</scope>
</reference>
<dbReference type="InterPro" id="IPR013497">
    <property type="entry name" value="Topo_IA_cen"/>
</dbReference>
<dbReference type="InterPro" id="IPR013826">
    <property type="entry name" value="Topo_IA_cen_sub3"/>
</dbReference>
<sequence>MMAAQKLYEGIDLPGKGPVGLITYMRTDSIRIAPEAQDAARKWILANYPDSLPKTPNLFKNRKGIQDAHEAIRP</sequence>
<feature type="domain" description="Topo IA-type catalytic" evidence="1">
    <location>
        <begin position="1"/>
        <end position="74"/>
    </location>
</feature>